<keyword evidence="1" id="KW-0479">Metal-binding</keyword>
<feature type="compositionally biased region" description="Basic residues" evidence="2">
    <location>
        <begin position="215"/>
        <end position="235"/>
    </location>
</feature>
<evidence type="ECO:0000259" key="3">
    <source>
        <dbReference type="PROSITE" id="PS50158"/>
    </source>
</evidence>
<evidence type="ECO:0000313" key="4">
    <source>
        <dbReference type="EMBL" id="KAJ8030725.1"/>
    </source>
</evidence>
<dbReference type="Pfam" id="PF22936">
    <property type="entry name" value="Pol_BBD"/>
    <property type="match status" value="1"/>
</dbReference>
<keyword evidence="1" id="KW-0862">Zinc</keyword>
<gene>
    <name evidence="4" type="ORF">HOLleu_27212</name>
</gene>
<dbReference type="PANTHER" id="PTHR47481:SF14">
    <property type="entry name" value="RETROTRANSPOSON COPIA-LIKE N-TERMINAL DOMAIN-CONTAINING PROTEIN"/>
    <property type="match status" value="1"/>
</dbReference>
<dbReference type="Pfam" id="PF14223">
    <property type="entry name" value="Retrotran_gag_2"/>
    <property type="match status" value="1"/>
</dbReference>
<dbReference type="GO" id="GO:0003676">
    <property type="term" value="F:nucleic acid binding"/>
    <property type="evidence" value="ECO:0007669"/>
    <property type="project" value="InterPro"/>
</dbReference>
<dbReference type="Proteomes" id="UP001152320">
    <property type="component" value="Chromosome 13"/>
</dbReference>
<dbReference type="SUPFAM" id="SSF57756">
    <property type="entry name" value="Retrovirus zinc finger-like domains"/>
    <property type="match status" value="1"/>
</dbReference>
<organism evidence="4 5">
    <name type="scientific">Holothuria leucospilota</name>
    <name type="common">Black long sea cucumber</name>
    <name type="synonym">Mertensiothuria leucospilota</name>
    <dbReference type="NCBI Taxonomy" id="206669"/>
    <lineage>
        <taxon>Eukaryota</taxon>
        <taxon>Metazoa</taxon>
        <taxon>Echinodermata</taxon>
        <taxon>Eleutherozoa</taxon>
        <taxon>Echinozoa</taxon>
        <taxon>Holothuroidea</taxon>
        <taxon>Aspidochirotacea</taxon>
        <taxon>Aspidochirotida</taxon>
        <taxon>Holothuriidae</taxon>
        <taxon>Holothuria</taxon>
    </lineage>
</organism>
<evidence type="ECO:0000256" key="1">
    <source>
        <dbReference type="PROSITE-ProRule" id="PRU00047"/>
    </source>
</evidence>
<comment type="caution">
    <text evidence="4">The sequence shown here is derived from an EMBL/GenBank/DDBJ whole genome shotgun (WGS) entry which is preliminary data.</text>
</comment>
<dbReference type="Gene3D" id="4.10.60.10">
    <property type="entry name" value="Zinc finger, CCHC-type"/>
    <property type="match status" value="1"/>
</dbReference>
<dbReference type="OrthoDB" id="7920740at2759"/>
<dbReference type="AlphaFoldDB" id="A0A9Q1BQF9"/>
<reference evidence="4" key="1">
    <citation type="submission" date="2021-10" db="EMBL/GenBank/DDBJ databases">
        <title>Tropical sea cucumber genome reveals ecological adaptation and Cuvierian tubules defense mechanism.</title>
        <authorList>
            <person name="Chen T."/>
        </authorList>
    </citation>
    <scope>NUCLEOTIDE SEQUENCE</scope>
    <source>
        <strain evidence="4">Nanhai2018</strain>
        <tissue evidence="4">Muscle</tissue>
    </source>
</reference>
<dbReference type="InterPro" id="IPR054722">
    <property type="entry name" value="PolX-like_BBD"/>
</dbReference>
<dbReference type="PROSITE" id="PS50158">
    <property type="entry name" value="ZF_CCHC"/>
    <property type="match status" value="1"/>
</dbReference>
<dbReference type="Pfam" id="PF00098">
    <property type="entry name" value="zf-CCHC"/>
    <property type="match status" value="1"/>
</dbReference>
<proteinExistence type="predicted"/>
<dbReference type="GO" id="GO:0008270">
    <property type="term" value="F:zinc ion binding"/>
    <property type="evidence" value="ECO:0007669"/>
    <property type="project" value="UniProtKB-KW"/>
</dbReference>
<name>A0A9Q1BQF9_HOLLE</name>
<accession>A0A9Q1BQF9</accession>
<keyword evidence="1" id="KW-0863">Zinc-finger</keyword>
<keyword evidence="5" id="KW-1185">Reference proteome</keyword>
<dbReference type="InterPro" id="IPR001878">
    <property type="entry name" value="Znf_CCHC"/>
</dbReference>
<evidence type="ECO:0000313" key="5">
    <source>
        <dbReference type="Proteomes" id="UP001152320"/>
    </source>
</evidence>
<dbReference type="SMART" id="SM00343">
    <property type="entry name" value="ZnF_C2HC"/>
    <property type="match status" value="1"/>
</dbReference>
<evidence type="ECO:0000256" key="2">
    <source>
        <dbReference type="SAM" id="MobiDB-lite"/>
    </source>
</evidence>
<feature type="region of interest" description="Disordered" evidence="2">
    <location>
        <begin position="214"/>
        <end position="243"/>
    </location>
</feature>
<dbReference type="PANTHER" id="PTHR47481">
    <property type="match status" value="1"/>
</dbReference>
<dbReference type="EMBL" id="JAIZAY010000013">
    <property type="protein sequence ID" value="KAJ8030725.1"/>
    <property type="molecule type" value="Genomic_DNA"/>
</dbReference>
<dbReference type="InterPro" id="IPR036875">
    <property type="entry name" value="Znf_CCHC_sf"/>
</dbReference>
<protein>
    <recommendedName>
        <fullName evidence="3">CCHC-type domain-containing protein</fullName>
    </recommendedName>
</protein>
<feature type="domain" description="CCHC-type" evidence="3">
    <location>
        <begin position="190"/>
        <end position="206"/>
    </location>
</feature>
<sequence>MALMKDGLWSIVNGTETTPQQDETQSYNKFIARRDQALAIIVLSIEPSLLHLIGDPNDPVVVWKKLADQFQKKAWANKSELRRKLYSLRLKNGDSVQTHIKKMVEIFDGLSVNGDPITEEDRVVHLLASLPDSYNMLVTALAANPEVPKMEVVTERLLHEERKMKDQVGDSVNSGQAMVMKQQTKRKGPKCYNCGKFGHIQRNCTEPAQAEKRYNSGHRNKKHVRHKANNVKTKRRDSSSDNESVGLVVRHALSANAGGPLNSWIVDSGATCHMCNDDKLFVELDSLTKSIEITLGDGHALQAAGQGVVALEMNLSNGKTKKCKLHNVLYVPNLSYNLLSVSKATESGKTTRFTEEGCQILDANQKLIAEVTRVHGRQSLLERESITEVIFQPTLTKGPDSHLSWCIVMSVAK</sequence>